<dbReference type="InterPro" id="IPR011641">
    <property type="entry name" value="Tyr-kin_ephrin_A/B_rcpt-like"/>
</dbReference>
<gene>
    <name evidence="7" type="ORF">MAR_027973</name>
</gene>
<accession>A0ABY7DD98</accession>
<evidence type="ECO:0000256" key="2">
    <source>
        <dbReference type="PROSITE-ProRule" id="PRU00076"/>
    </source>
</evidence>
<dbReference type="SMART" id="SM00032">
    <property type="entry name" value="CCP"/>
    <property type="match status" value="1"/>
</dbReference>
<dbReference type="SUPFAM" id="SSF57535">
    <property type="entry name" value="Complement control module/SCR domain"/>
    <property type="match status" value="1"/>
</dbReference>
<feature type="domain" description="EGF-like" evidence="4">
    <location>
        <begin position="199"/>
        <end position="238"/>
    </location>
</feature>
<dbReference type="SUPFAM" id="SSF49899">
    <property type="entry name" value="Concanavalin A-like lectins/glucanases"/>
    <property type="match status" value="1"/>
</dbReference>
<evidence type="ECO:0000256" key="1">
    <source>
        <dbReference type="ARBA" id="ARBA00023157"/>
    </source>
</evidence>
<protein>
    <submittedName>
        <fullName evidence="7">CRUM2-like protein</fullName>
    </submittedName>
</protein>
<feature type="domain" description="Sushi" evidence="5">
    <location>
        <begin position="1"/>
        <end position="58"/>
    </location>
</feature>
<dbReference type="InterPro" id="IPR013320">
    <property type="entry name" value="ConA-like_dom_sf"/>
</dbReference>
<evidence type="ECO:0000313" key="7">
    <source>
        <dbReference type="EMBL" id="WAQ95283.1"/>
    </source>
</evidence>
<feature type="disulfide bond" evidence="2">
    <location>
        <begin position="102"/>
        <end position="111"/>
    </location>
</feature>
<dbReference type="Pfam" id="PF00024">
    <property type="entry name" value="PAN_1"/>
    <property type="match status" value="1"/>
</dbReference>
<dbReference type="PROSITE" id="PS00022">
    <property type="entry name" value="EGF_1"/>
    <property type="match status" value="1"/>
</dbReference>
<dbReference type="InterPro" id="IPR035976">
    <property type="entry name" value="Sushi/SCR/CCP_sf"/>
</dbReference>
<dbReference type="CDD" id="cd00033">
    <property type="entry name" value="CCP"/>
    <property type="match status" value="1"/>
</dbReference>
<evidence type="ECO:0000259" key="4">
    <source>
        <dbReference type="PROSITE" id="PS50026"/>
    </source>
</evidence>
<feature type="non-terminal residue" evidence="7">
    <location>
        <position position="1"/>
    </location>
</feature>
<dbReference type="SMART" id="SM00181">
    <property type="entry name" value="EGF"/>
    <property type="match status" value="4"/>
</dbReference>
<proteinExistence type="predicted"/>
<dbReference type="PROSITE" id="PS50026">
    <property type="entry name" value="EGF_3"/>
    <property type="match status" value="2"/>
</dbReference>
<dbReference type="Gene3D" id="3.50.4.10">
    <property type="entry name" value="Hepatocyte Growth Factor"/>
    <property type="match status" value="1"/>
</dbReference>
<sequence>VFCGIPPKVKNGYLVSATGAKYLSEATYACDPGFKIIEGTTGLCSNIGVWIHLPVCVAMGSNCSTLENCDTAILVCDVLTGTGVCQNGGLCTNVFETASCECKSDYDVRRCYFDKGRVGIAGGASEMIEVIRVHSLEECQTRCLNNPDCNDIVFVTLSGGLYCYLYERESFVSYKDESTRVHYRRVCPTDYTGNSCEQVKDWCSERNNPCENGGECISNGPVGYTCMCQPGYSGVTCNIDADPCSTNPCAGVARCQSTVTEYICQCEQDDPTRPVILVNNLNGVLEPPTLQTPFRWTTKTISIMLRIRDYMYWITVSRGGIWVKNDMSSWEGVTFNEDFGSELGDGSWHHLGIAIDENGMLSATLDAITIDDAVEVLSPPAGEKNVQIYLGYLNLAEYQDVSVWDVTLTNSDFARASVDIQPSVNHVQGWWNYDLMTSGMRLIEPLPDNLLDNDECPAAQSDNTRTEVCPSGADAVCDLACLEPNEALFAPVPKYISCGTLGVWDTRKPYDDLVLPGCTISGDPKYAVTSVMGFETVISCGKLDIHTKVTDRLDDVLTNDINGFKWMGLCTGDMCDNLAITKAACIGNSNIFEVGFTLTYASNMITAVGGGETSVLDALRIIILLEKDLDMQEIASASLLEDTVEISMDEVCGDGNALVMSYGSRACVPCGPGWRYDNETKECVLCDYGHYQNGIAQTECMPCADGKTTNVRGAREKNDCKITCDVGTYFDIDVGQCVDCKRHYFQNMTGQHYCFPCPLGFKTVEDCLAGYVRKPENLEKCIPCARGTYRSTQDDCVPCTDGKYTLEDTIAMDASDCNMG</sequence>
<comment type="caution">
    <text evidence="2">Lacks conserved residue(s) required for the propagation of feature annotation.</text>
</comment>
<dbReference type="Pfam" id="PF07699">
    <property type="entry name" value="Ephrin_rec_like"/>
    <property type="match status" value="3"/>
</dbReference>
<dbReference type="PROSITE" id="PS50923">
    <property type="entry name" value="SUSHI"/>
    <property type="match status" value="1"/>
</dbReference>
<keyword evidence="3" id="KW-0768">Sushi</keyword>
<dbReference type="PANTHER" id="PTHR46967">
    <property type="entry name" value="INSULIN-LIKE GROWTH FACTOR BINDING PROTEIN,N-TERMINAL"/>
    <property type="match status" value="1"/>
</dbReference>
<keyword evidence="8" id="KW-1185">Reference proteome</keyword>
<dbReference type="PROSITE" id="PS50948">
    <property type="entry name" value="PAN"/>
    <property type="match status" value="1"/>
</dbReference>
<reference evidence="7" key="1">
    <citation type="submission" date="2022-11" db="EMBL/GenBank/DDBJ databases">
        <title>Centuries of genome instability and evolution in soft-shell clam transmissible cancer (bioRxiv).</title>
        <authorList>
            <person name="Hart S.F.M."/>
            <person name="Yonemitsu M.A."/>
            <person name="Giersch R.M."/>
            <person name="Beal B.F."/>
            <person name="Arriagada G."/>
            <person name="Davis B.W."/>
            <person name="Ostrander E.A."/>
            <person name="Goff S.P."/>
            <person name="Metzger M.J."/>
        </authorList>
    </citation>
    <scope>NUCLEOTIDE SEQUENCE</scope>
    <source>
        <strain evidence="7">MELC-2E11</strain>
        <tissue evidence="7">Siphon/mantle</tissue>
    </source>
</reference>
<feature type="domain" description="Apple" evidence="6">
    <location>
        <begin position="102"/>
        <end position="187"/>
    </location>
</feature>
<dbReference type="InterPro" id="IPR001881">
    <property type="entry name" value="EGF-like_Ca-bd_dom"/>
</dbReference>
<dbReference type="SMART" id="SM01411">
    <property type="entry name" value="Ephrin_rec_like"/>
    <property type="match status" value="3"/>
</dbReference>
<dbReference type="SUPFAM" id="SSF57184">
    <property type="entry name" value="Growth factor receptor domain"/>
    <property type="match status" value="1"/>
</dbReference>
<feature type="disulfide bond" evidence="2">
    <location>
        <begin position="228"/>
        <end position="237"/>
    </location>
</feature>
<dbReference type="PANTHER" id="PTHR46967:SF1">
    <property type="entry name" value="KERATIN-ASSOCIATED PROTEIN 16-1-LIKE"/>
    <property type="match status" value="1"/>
</dbReference>
<evidence type="ECO:0000313" key="8">
    <source>
        <dbReference type="Proteomes" id="UP001164746"/>
    </source>
</evidence>
<evidence type="ECO:0000259" key="5">
    <source>
        <dbReference type="PROSITE" id="PS50923"/>
    </source>
</evidence>
<dbReference type="InterPro" id="IPR000742">
    <property type="entry name" value="EGF"/>
</dbReference>
<dbReference type="Gene3D" id="2.10.70.10">
    <property type="entry name" value="Complement Module, domain 1"/>
    <property type="match status" value="1"/>
</dbReference>
<dbReference type="Pfam" id="PF00008">
    <property type="entry name" value="EGF"/>
    <property type="match status" value="1"/>
</dbReference>
<keyword evidence="1 2" id="KW-1015">Disulfide bond</keyword>
<dbReference type="PROSITE" id="PS01186">
    <property type="entry name" value="EGF_2"/>
    <property type="match status" value="1"/>
</dbReference>
<organism evidence="7 8">
    <name type="scientific">Mya arenaria</name>
    <name type="common">Soft-shell clam</name>
    <dbReference type="NCBI Taxonomy" id="6604"/>
    <lineage>
        <taxon>Eukaryota</taxon>
        <taxon>Metazoa</taxon>
        <taxon>Spiralia</taxon>
        <taxon>Lophotrochozoa</taxon>
        <taxon>Mollusca</taxon>
        <taxon>Bivalvia</taxon>
        <taxon>Autobranchia</taxon>
        <taxon>Heteroconchia</taxon>
        <taxon>Euheterodonta</taxon>
        <taxon>Imparidentia</taxon>
        <taxon>Neoheterodontei</taxon>
        <taxon>Myida</taxon>
        <taxon>Myoidea</taxon>
        <taxon>Myidae</taxon>
        <taxon>Mya</taxon>
    </lineage>
</organism>
<evidence type="ECO:0000256" key="3">
    <source>
        <dbReference type="PROSITE-ProRule" id="PRU00302"/>
    </source>
</evidence>
<dbReference type="Proteomes" id="UP001164746">
    <property type="component" value="Chromosome 2"/>
</dbReference>
<dbReference type="InterPro" id="IPR003609">
    <property type="entry name" value="Pan_app"/>
</dbReference>
<evidence type="ECO:0000259" key="6">
    <source>
        <dbReference type="PROSITE" id="PS50948"/>
    </source>
</evidence>
<keyword evidence="2" id="KW-0245">EGF-like domain</keyword>
<dbReference type="EMBL" id="CP111013">
    <property type="protein sequence ID" value="WAQ95283.1"/>
    <property type="molecule type" value="Genomic_DNA"/>
</dbReference>
<dbReference type="Gene3D" id="2.10.25.10">
    <property type="entry name" value="Laminin"/>
    <property type="match status" value="1"/>
</dbReference>
<dbReference type="SMART" id="SM00179">
    <property type="entry name" value="EGF_CA"/>
    <property type="match status" value="2"/>
</dbReference>
<dbReference type="InterPro" id="IPR000436">
    <property type="entry name" value="Sushi_SCR_CCP_dom"/>
</dbReference>
<dbReference type="CDD" id="cd00054">
    <property type="entry name" value="EGF_CA"/>
    <property type="match status" value="1"/>
</dbReference>
<dbReference type="InterPro" id="IPR009030">
    <property type="entry name" value="Growth_fac_rcpt_cys_sf"/>
</dbReference>
<name>A0ABY7DD98_MYAAR</name>
<dbReference type="SUPFAM" id="SSF57196">
    <property type="entry name" value="EGF/Laminin"/>
    <property type="match status" value="1"/>
</dbReference>
<dbReference type="Gene3D" id="2.10.50.10">
    <property type="entry name" value="Tumor Necrosis Factor Receptor, subunit A, domain 2"/>
    <property type="match status" value="2"/>
</dbReference>
<feature type="domain" description="EGF-like" evidence="4">
    <location>
        <begin position="72"/>
        <end position="112"/>
    </location>
</feature>